<geneLocation type="nucleomorph" evidence="1"/>
<dbReference type="RefSeq" id="XP_003239704.1">
    <property type="nucleotide sequence ID" value="XM_003239656.1"/>
</dbReference>
<evidence type="ECO:0000313" key="2">
    <source>
        <dbReference type="Proteomes" id="UP000243423"/>
    </source>
</evidence>
<gene>
    <name evidence="1" type="ORF">CPARA_1gp148</name>
</gene>
<organism evidence="1 2">
    <name type="scientific">Cryptomonas paramaecium</name>
    <dbReference type="NCBI Taxonomy" id="2898"/>
    <lineage>
        <taxon>Eukaryota</taxon>
        <taxon>Cryptophyceae</taxon>
        <taxon>Cryptomonadales</taxon>
        <taxon>Cryptomonadaceae</taxon>
        <taxon>Cryptomonas</taxon>
    </lineage>
</organism>
<accession>F2HHL0</accession>
<dbReference type="GeneID" id="10446943"/>
<evidence type="ECO:0000313" key="1">
    <source>
        <dbReference type="EMBL" id="AEA38806.1"/>
    </source>
</evidence>
<dbReference type="AlphaFoldDB" id="F2HHL0"/>
<sequence>MRFKNFYYNHIQKCNFFLKNKRHIFLEFFYDKFFYDKFFYLPSQNSELVIHHYAFINFQHLNFSMNFLLDENAKNFFSEKKILFANNWIFDYKIFTFFLEQKKNNLHMIQKKKFIVYTVVSIVILDF</sequence>
<dbReference type="Proteomes" id="UP000243423">
    <property type="component" value="Nucleomorph 1"/>
</dbReference>
<protein>
    <submittedName>
        <fullName evidence="1">Uncharacterized protein</fullName>
    </submittedName>
</protein>
<dbReference type="EMBL" id="CP002172">
    <property type="protein sequence ID" value="AEA38806.1"/>
    <property type="molecule type" value="Genomic_DNA"/>
</dbReference>
<proteinExistence type="predicted"/>
<keyword evidence="1" id="KW-0542">Nucleomorph</keyword>
<reference evidence="1 2" key="1">
    <citation type="journal article" date="2011" name="Genome Biol. Evol.">
        <title>Complete nucleomorph genome sequence of the nonphotosynthetic alga Cryptomonas paramecium reveals a core nucleomorph gene set.</title>
        <authorList>
            <person name="Tanifuji G."/>
            <person name="Onodera N.T."/>
            <person name="Wheeler T.J."/>
            <person name="Dlutek M."/>
            <person name="Donaher N."/>
            <person name="Archibald J.M."/>
        </authorList>
    </citation>
    <scope>NUCLEOTIDE SEQUENCE [LARGE SCALE GENOMIC DNA]</scope>
    <source>
        <strain evidence="1 2">CCAP977/2A</strain>
    </source>
</reference>
<name>F2HHL0_9CRYP</name>